<dbReference type="Proteomes" id="UP000321026">
    <property type="component" value="Unassembled WGS sequence"/>
</dbReference>
<reference evidence="1 2" key="1">
    <citation type="submission" date="2018-09" db="EMBL/GenBank/DDBJ databases">
        <title>Metagenome Assembled Genomes from an Advanced Water Purification Facility.</title>
        <authorList>
            <person name="Stamps B.W."/>
            <person name="Spear J.R."/>
        </authorList>
    </citation>
    <scope>NUCLEOTIDE SEQUENCE [LARGE SCALE GENOMIC DNA]</scope>
    <source>
        <strain evidence="1">Bin_63_2</strain>
    </source>
</reference>
<sequence>MNNIPTYVLIHTHEYGTTVYTFATERPVPSGNTYSYGDESESDNPYECIQFILDALNIDFEPDINETITIEELNEPATFIQ</sequence>
<organism evidence="1 2">
    <name type="scientific">Candidatus Dojkabacteria bacterium</name>
    <dbReference type="NCBI Taxonomy" id="2099670"/>
    <lineage>
        <taxon>Bacteria</taxon>
        <taxon>Candidatus Dojkabacteria</taxon>
    </lineage>
</organism>
<evidence type="ECO:0000313" key="2">
    <source>
        <dbReference type="Proteomes" id="UP000321026"/>
    </source>
</evidence>
<name>A0A5C7J6W3_9BACT</name>
<proteinExistence type="predicted"/>
<gene>
    <name evidence="1" type="ORF">E6Q11_03100</name>
</gene>
<evidence type="ECO:0000313" key="1">
    <source>
        <dbReference type="EMBL" id="TXG77260.1"/>
    </source>
</evidence>
<comment type="caution">
    <text evidence="1">The sequence shown here is derived from an EMBL/GenBank/DDBJ whole genome shotgun (WGS) entry which is preliminary data.</text>
</comment>
<protein>
    <submittedName>
        <fullName evidence="1">Uncharacterized protein</fullName>
    </submittedName>
</protein>
<accession>A0A5C7J6W3</accession>
<dbReference type="AlphaFoldDB" id="A0A5C7J6W3"/>
<dbReference type="EMBL" id="SSDS01000050">
    <property type="protein sequence ID" value="TXG77260.1"/>
    <property type="molecule type" value="Genomic_DNA"/>
</dbReference>